<feature type="region of interest" description="Disordered" evidence="1">
    <location>
        <begin position="1"/>
        <end position="31"/>
    </location>
</feature>
<evidence type="ECO:0008006" key="3">
    <source>
        <dbReference type="Google" id="ProtNLM"/>
    </source>
</evidence>
<accession>S4TDQ2</accession>
<evidence type="ECO:0000313" key="2">
    <source>
        <dbReference type="EMBL" id="AGA18345.1"/>
    </source>
</evidence>
<sequence length="246" mass="27030">MKDKNENFTNYTRMPATKRKGTSLASSRPLKRRSAIKRTYSGATARKLPMSVDHQLLRTRQNVVLRYHETFSINPGVGGLPGYYTFRSNSCFDPNYTGVGHQPRGYDQIMAMYTYLAVREAQIEIWFQPTDGAPCILSIASGSDVTSGTPNRDGIMEQATAVFGKAGGISAAGPGYVSMRVKPWELAGTKLDENDYKHLSTGNPIITQFFNVHAMPLEISDAGDISCVARITYNCQVTEPKTPGSS</sequence>
<proteinExistence type="predicted"/>
<organism evidence="2">
    <name type="scientific">uncultured marine virus</name>
    <dbReference type="NCBI Taxonomy" id="186617"/>
    <lineage>
        <taxon>Viruses</taxon>
        <taxon>environmental samples</taxon>
    </lineage>
</organism>
<protein>
    <recommendedName>
        <fullName evidence="3">Capsid protein</fullName>
    </recommendedName>
</protein>
<dbReference type="EMBL" id="JX904329">
    <property type="protein sequence ID" value="AGA18345.1"/>
    <property type="molecule type" value="Genomic_DNA"/>
</dbReference>
<evidence type="ECO:0000256" key="1">
    <source>
        <dbReference type="SAM" id="MobiDB-lite"/>
    </source>
</evidence>
<name>S4TDQ2_9VIRU</name>
<reference evidence="2" key="1">
    <citation type="journal article" date="2013" name="ISME J.">
        <title>Previously unknown and highly divergent ssDNA viruses populate the oceans.</title>
        <authorList>
            <person name="Labonte J.M."/>
            <person name="Suttle C.A."/>
        </authorList>
    </citation>
    <scope>NUCLEOTIDE SEQUENCE</scope>
</reference>